<comment type="caution">
    <text evidence="2">The sequence shown here is derived from an EMBL/GenBank/DDBJ whole genome shotgun (WGS) entry which is preliminary data.</text>
</comment>
<dbReference type="AlphaFoldDB" id="A0A3A4QPJ4"/>
<dbReference type="PANTHER" id="PTHR33221">
    <property type="entry name" value="WINGED HELIX-TURN-HELIX TRANSCRIPTIONAL REGULATOR, RRF2 FAMILY"/>
    <property type="match status" value="1"/>
</dbReference>
<dbReference type="GO" id="GO:0003700">
    <property type="term" value="F:DNA-binding transcription factor activity"/>
    <property type="evidence" value="ECO:0007669"/>
    <property type="project" value="TreeGrafter"/>
</dbReference>
<protein>
    <submittedName>
        <fullName evidence="2">Rrf2 family transcriptional regulator</fullName>
    </submittedName>
</protein>
<dbReference type="GO" id="GO:0005829">
    <property type="term" value="C:cytosol"/>
    <property type="evidence" value="ECO:0007669"/>
    <property type="project" value="TreeGrafter"/>
</dbReference>
<dbReference type="SUPFAM" id="SSF46785">
    <property type="entry name" value="Winged helix' DNA-binding domain"/>
    <property type="match status" value="1"/>
</dbReference>
<dbReference type="PANTHER" id="PTHR33221:SF5">
    <property type="entry name" value="HTH-TYPE TRANSCRIPTIONAL REGULATOR ISCR"/>
    <property type="match status" value="1"/>
</dbReference>
<sequence length="151" mass="16900">MLKLSTRYRYGLRILVSLADNGDCYSSIKHLCDSQELTVKYIESIIAILNKKGMVISKRGALGGYKLSKPADAITLKEVQETLNESVFFLECIEKPETCTDRSNSCPSRLLWLAVKARIDEILESLTIKDLCEASRLADIETIIASRIQSP</sequence>
<dbReference type="Pfam" id="PF02082">
    <property type="entry name" value="Rrf2"/>
    <property type="match status" value="1"/>
</dbReference>
<dbReference type="EMBL" id="QZJZ01000105">
    <property type="protein sequence ID" value="RJP55909.1"/>
    <property type="molecule type" value="Genomic_DNA"/>
</dbReference>
<accession>A0A3A4QPJ4</accession>
<dbReference type="NCBIfam" id="TIGR00738">
    <property type="entry name" value="rrf2_super"/>
    <property type="match status" value="1"/>
</dbReference>
<dbReference type="InterPro" id="IPR036390">
    <property type="entry name" value="WH_DNA-bd_sf"/>
</dbReference>
<dbReference type="InterPro" id="IPR036388">
    <property type="entry name" value="WH-like_DNA-bd_sf"/>
</dbReference>
<reference evidence="2 3" key="1">
    <citation type="journal article" date="2017" name="ISME J.">
        <title>Energy and carbon metabolisms in a deep terrestrial subsurface fluid microbial community.</title>
        <authorList>
            <person name="Momper L."/>
            <person name="Jungbluth S.P."/>
            <person name="Lee M.D."/>
            <person name="Amend J.P."/>
        </authorList>
    </citation>
    <scope>NUCLEOTIDE SEQUENCE [LARGE SCALE GENOMIC DNA]</scope>
    <source>
        <strain evidence="2">SURF_26</strain>
    </source>
</reference>
<evidence type="ECO:0000313" key="2">
    <source>
        <dbReference type="EMBL" id="RJP55909.1"/>
    </source>
</evidence>
<proteinExistence type="predicted"/>
<dbReference type="Proteomes" id="UP000266426">
    <property type="component" value="Unassembled WGS sequence"/>
</dbReference>
<dbReference type="GO" id="GO:0003677">
    <property type="term" value="F:DNA binding"/>
    <property type="evidence" value="ECO:0007669"/>
    <property type="project" value="UniProtKB-KW"/>
</dbReference>
<dbReference type="PROSITE" id="PS51197">
    <property type="entry name" value="HTH_RRF2_2"/>
    <property type="match status" value="1"/>
</dbReference>
<keyword evidence="1" id="KW-0238">DNA-binding</keyword>
<dbReference type="InterPro" id="IPR000944">
    <property type="entry name" value="Tscrpt_reg_Rrf2"/>
</dbReference>
<evidence type="ECO:0000313" key="3">
    <source>
        <dbReference type="Proteomes" id="UP000266426"/>
    </source>
</evidence>
<dbReference type="Gene3D" id="1.10.10.10">
    <property type="entry name" value="Winged helix-like DNA-binding domain superfamily/Winged helix DNA-binding domain"/>
    <property type="match status" value="1"/>
</dbReference>
<gene>
    <name evidence="2" type="ORF">C4541_13455</name>
</gene>
<organism evidence="2 3">
    <name type="scientific">Candidatus Auribacter fodinae</name>
    <dbReference type="NCBI Taxonomy" id="2093366"/>
    <lineage>
        <taxon>Bacteria</taxon>
        <taxon>Pseudomonadati</taxon>
        <taxon>Candidatus Auribacterota</taxon>
        <taxon>Candidatus Auribacteria</taxon>
        <taxon>Candidatus Auribacterales</taxon>
        <taxon>Candidatus Auribacteraceae</taxon>
        <taxon>Candidatus Auribacter</taxon>
    </lineage>
</organism>
<name>A0A3A4QPJ4_9BACT</name>
<evidence type="ECO:0000256" key="1">
    <source>
        <dbReference type="ARBA" id="ARBA00023125"/>
    </source>
</evidence>